<dbReference type="PANTHER" id="PTHR34847">
    <property type="entry name" value="NODULATION PROTEIN U"/>
    <property type="match status" value="1"/>
</dbReference>
<dbReference type="Gene3D" id="3.90.870.20">
    <property type="entry name" value="Carbamoyltransferase, C-terminal domain"/>
    <property type="match status" value="1"/>
</dbReference>
<evidence type="ECO:0000256" key="1">
    <source>
        <dbReference type="ARBA" id="ARBA00006129"/>
    </source>
</evidence>
<evidence type="ECO:0000313" key="4">
    <source>
        <dbReference type="EMBL" id="SVA88108.1"/>
    </source>
</evidence>
<feature type="domain" description="Carbamoyltransferase" evidence="2">
    <location>
        <begin position="82"/>
        <end position="292"/>
    </location>
</feature>
<dbReference type="AlphaFoldDB" id="A0A381ZFL8"/>
<evidence type="ECO:0000259" key="3">
    <source>
        <dbReference type="Pfam" id="PF16861"/>
    </source>
</evidence>
<dbReference type="CDD" id="cd24033">
    <property type="entry name" value="ASKHA_NBD_NodU_CmcH-like_N"/>
    <property type="match status" value="1"/>
</dbReference>
<dbReference type="InterPro" id="IPR051338">
    <property type="entry name" value="NodU/CmcH_Carbamoyltrnsfr"/>
</dbReference>
<dbReference type="InterPro" id="IPR038152">
    <property type="entry name" value="Carbam_trans_C_sf"/>
</dbReference>
<dbReference type="Gene3D" id="3.30.420.40">
    <property type="match status" value="2"/>
</dbReference>
<name>A0A381ZFL8_9ZZZZ</name>
<organism evidence="4">
    <name type="scientific">marine metagenome</name>
    <dbReference type="NCBI Taxonomy" id="408172"/>
    <lineage>
        <taxon>unclassified sequences</taxon>
        <taxon>metagenomes</taxon>
        <taxon>ecological metagenomes</taxon>
    </lineage>
</organism>
<dbReference type="SUPFAM" id="SSF53067">
    <property type="entry name" value="Actin-like ATPase domain"/>
    <property type="match status" value="1"/>
</dbReference>
<dbReference type="GO" id="GO:0003824">
    <property type="term" value="F:catalytic activity"/>
    <property type="evidence" value="ECO:0007669"/>
    <property type="project" value="InterPro"/>
</dbReference>
<proteinExistence type="inferred from homology"/>
<reference evidence="4" key="1">
    <citation type="submission" date="2018-05" db="EMBL/GenBank/DDBJ databases">
        <authorList>
            <person name="Lanie J.A."/>
            <person name="Ng W.-L."/>
            <person name="Kazmierczak K.M."/>
            <person name="Andrzejewski T.M."/>
            <person name="Davidsen T.M."/>
            <person name="Wayne K.J."/>
            <person name="Tettelin H."/>
            <person name="Glass J.I."/>
            <person name="Rusch D."/>
            <person name="Podicherti R."/>
            <person name="Tsui H.-C.T."/>
            <person name="Winkler M.E."/>
        </authorList>
    </citation>
    <scope>NUCLEOTIDE SEQUENCE</scope>
</reference>
<comment type="similarity">
    <text evidence="1">Belongs to the NodU/CmcH family.</text>
</comment>
<accession>A0A381ZFL8</accession>
<sequence length="479" mass="55067">MIEDGEILFAGHSERYSGVKNDSDLNAPLFADCSRYGNPDKVVYFERPWLKKHRQLMAGQYGELFSRKNLPSYYLQDYIGNTEIEYVQHHQSHAAAGYFTSPYEESAIVVIDAIGEFETCSIWYAWGSHFEKRYTLKYPNSLGLWYSAMTQRLGLKPQEDEYILMGMAGWGTQDHKLKNSIREDFFNDSDKLIDLKDNLHRGCLDWNPEYYPDDDSDDWKFNIAANVQWICEEEIEKVFKLTQQLVPETDNCVYMGGVALNCVANSIIARDHYPNLWILPNPGDAGSSLGCAAYVYGEHVNWKTPFTGYDIEGRYPRKKVLDELLQGNIVGVANGRAEFGPRALGNRSLLADPRGDDIKDRVNEIKHRQKFRPFAPSVLEEHAHEIFDMPVKKSQFMQFVAPCKYPKKYPAICHVDNTSRVQTVSKDDNPGYYKLIKEFYEKTGCPMVLNTSLNVKGKPIVNSYLDKVEFSKKYNVKVF</sequence>
<evidence type="ECO:0000259" key="2">
    <source>
        <dbReference type="Pfam" id="PF02543"/>
    </source>
</evidence>
<dbReference type="InterPro" id="IPR043129">
    <property type="entry name" value="ATPase_NBD"/>
</dbReference>
<feature type="domain" description="Carbamoyltransferase C-terminal" evidence="3">
    <location>
        <begin position="323"/>
        <end position="477"/>
    </location>
</feature>
<dbReference type="PANTHER" id="PTHR34847:SF1">
    <property type="entry name" value="NODULATION PROTEIN U"/>
    <property type="match status" value="1"/>
</dbReference>
<evidence type="ECO:0008006" key="5">
    <source>
        <dbReference type="Google" id="ProtNLM"/>
    </source>
</evidence>
<protein>
    <recommendedName>
        <fullName evidence="5">Carbamoyltransferase C-terminal domain-containing protein</fullName>
    </recommendedName>
</protein>
<dbReference type="Pfam" id="PF02543">
    <property type="entry name" value="Carbam_trans_N"/>
    <property type="match status" value="1"/>
</dbReference>
<dbReference type="InterPro" id="IPR031730">
    <property type="entry name" value="Carbam_trans_C"/>
</dbReference>
<gene>
    <name evidence="4" type="ORF">METZ01_LOCUS140962</name>
</gene>
<dbReference type="Pfam" id="PF16861">
    <property type="entry name" value="Carbam_trans_C"/>
    <property type="match status" value="1"/>
</dbReference>
<dbReference type="InterPro" id="IPR003696">
    <property type="entry name" value="Carbtransf_dom"/>
</dbReference>
<dbReference type="EMBL" id="UINC01021153">
    <property type="protein sequence ID" value="SVA88108.1"/>
    <property type="molecule type" value="Genomic_DNA"/>
</dbReference>